<reference evidence="1" key="1">
    <citation type="submission" date="2019-08" db="EMBL/GenBank/DDBJ databases">
        <authorList>
            <person name="Kucharzyk K."/>
            <person name="Murdoch R.W."/>
            <person name="Higgins S."/>
            <person name="Loffler F."/>
        </authorList>
    </citation>
    <scope>NUCLEOTIDE SEQUENCE</scope>
</reference>
<evidence type="ECO:0000313" key="1">
    <source>
        <dbReference type="EMBL" id="MPN40633.1"/>
    </source>
</evidence>
<dbReference type="AlphaFoldDB" id="A0A645HZC1"/>
<protein>
    <recommendedName>
        <fullName evidence="2">Beta-barrel assembly-enhancing protease</fullName>
    </recommendedName>
</protein>
<gene>
    <name evidence="1" type="ORF">SDC9_188171</name>
</gene>
<organism evidence="1">
    <name type="scientific">bioreactor metagenome</name>
    <dbReference type="NCBI Taxonomy" id="1076179"/>
    <lineage>
        <taxon>unclassified sequences</taxon>
        <taxon>metagenomes</taxon>
        <taxon>ecological metagenomes</taxon>
    </lineage>
</organism>
<accession>A0A645HZC1</accession>
<evidence type="ECO:0008006" key="2">
    <source>
        <dbReference type="Google" id="ProtNLM"/>
    </source>
</evidence>
<comment type="caution">
    <text evidence="1">The sequence shown here is derived from an EMBL/GenBank/DDBJ whole genome shotgun (WGS) entry which is preliminary data.</text>
</comment>
<sequence>MYYSDPEKFTTDELIKAAWIFSEHVTDPQSLKKAVEWAEKVNMNVQNPQNTYILAKLYAKTGNKDGALLYAKLSKYLAESQGQDSSLATQLLETLK</sequence>
<dbReference type="EMBL" id="VSSQ01097177">
    <property type="protein sequence ID" value="MPN40633.1"/>
    <property type="molecule type" value="Genomic_DNA"/>
</dbReference>
<name>A0A645HZC1_9ZZZZ</name>
<proteinExistence type="predicted"/>